<keyword evidence="3 6" id="KW-0540">Nuclease</keyword>
<evidence type="ECO:0000256" key="5">
    <source>
        <dbReference type="ARBA" id="ARBA00022839"/>
    </source>
</evidence>
<organism evidence="8 9">
    <name type="scientific">Ciceribacter thiooxidans</name>
    <dbReference type="NCBI Taxonomy" id="1969821"/>
    <lineage>
        <taxon>Bacteria</taxon>
        <taxon>Pseudomonadati</taxon>
        <taxon>Pseudomonadota</taxon>
        <taxon>Alphaproteobacteria</taxon>
        <taxon>Hyphomicrobiales</taxon>
        <taxon>Rhizobiaceae</taxon>
        <taxon>Ciceribacter</taxon>
    </lineage>
</organism>
<dbReference type="SMART" id="SM00474">
    <property type="entry name" value="35EXOc"/>
    <property type="match status" value="1"/>
</dbReference>
<dbReference type="Proteomes" id="UP001595647">
    <property type="component" value="Unassembled WGS sequence"/>
</dbReference>
<protein>
    <recommendedName>
        <fullName evidence="6">Ribonuclease D</fullName>
        <shortName evidence="6">RNase D</shortName>
        <ecNumber evidence="6">3.1.13.5</ecNumber>
    </recommendedName>
</protein>
<accession>A0ABV7IAX8</accession>
<evidence type="ECO:0000256" key="3">
    <source>
        <dbReference type="ARBA" id="ARBA00022722"/>
    </source>
</evidence>
<dbReference type="SUPFAM" id="SSF47819">
    <property type="entry name" value="HRDC-like"/>
    <property type="match status" value="2"/>
</dbReference>
<dbReference type="InterPro" id="IPR006292">
    <property type="entry name" value="RNase_D"/>
</dbReference>
<evidence type="ECO:0000313" key="9">
    <source>
        <dbReference type="Proteomes" id="UP001595647"/>
    </source>
</evidence>
<dbReference type="EMBL" id="JBHRTG010000019">
    <property type="protein sequence ID" value="MFC3165231.1"/>
    <property type="molecule type" value="Genomic_DNA"/>
</dbReference>
<keyword evidence="2 6" id="KW-0819">tRNA processing</keyword>
<keyword evidence="9" id="KW-1185">Reference proteome</keyword>
<comment type="caution">
    <text evidence="8">The sequence shown here is derived from an EMBL/GenBank/DDBJ whole genome shotgun (WGS) entry which is preliminary data.</text>
</comment>
<comment type="catalytic activity">
    <reaction evidence="6">
        <text>Exonucleolytic cleavage that removes extra residues from the 3'-terminus of tRNA to produce 5'-mononucleotides.</text>
        <dbReference type="EC" id="3.1.13.5"/>
    </reaction>
</comment>
<evidence type="ECO:0000256" key="1">
    <source>
        <dbReference type="ARBA" id="ARBA00022490"/>
    </source>
</evidence>
<proteinExistence type="inferred from homology"/>
<comment type="subcellular location">
    <subcellularLocation>
        <location evidence="6">Cytoplasm</location>
    </subcellularLocation>
</comment>
<keyword evidence="1 6" id="KW-0963">Cytoplasm</keyword>
<dbReference type="InterPro" id="IPR044876">
    <property type="entry name" value="HRDC_dom_sf"/>
</dbReference>
<evidence type="ECO:0000256" key="2">
    <source>
        <dbReference type="ARBA" id="ARBA00022694"/>
    </source>
</evidence>
<evidence type="ECO:0000256" key="6">
    <source>
        <dbReference type="HAMAP-Rule" id="MF_01899"/>
    </source>
</evidence>
<sequence length="381" mass="43017">MIETTAALEEACKQLAKSDFITIDTEFLRESTFWPELCLIQMASPDLEVIVDPLAKGIDLAPFFALMADTSVVKVFHAARQDIEIIFHLGNLIPHPIFDTQVAAMVCGFGDSVSYDQLVQKVKNVHIDKTSRFTDWSRRPLSDKQLEYALADVTHLRDVYLKLKDELEREGRAGWLTEEMNILESRETYDLHPDDAWQRLKMRLRKPQELAVIKYVAAWREREARNRNVPRSRVLKDDAIYEIAQQQPKDVEALGRLRTIPKGWERSNAGAAIIEAVNEALALPKTEMPHVHRHVQAPDGAAASVELLKVLLRLTSEKHGVAAKVIANSEDLERIAAEGDKADVGAMHGWRRELFGDLALKLISGGVGLRFVDKRVEAVEF</sequence>
<reference evidence="9" key="1">
    <citation type="journal article" date="2019" name="Int. J. Syst. Evol. Microbiol.">
        <title>The Global Catalogue of Microorganisms (GCM) 10K type strain sequencing project: providing services to taxonomists for standard genome sequencing and annotation.</title>
        <authorList>
            <consortium name="The Broad Institute Genomics Platform"/>
            <consortium name="The Broad Institute Genome Sequencing Center for Infectious Disease"/>
            <person name="Wu L."/>
            <person name="Ma J."/>
        </authorList>
    </citation>
    <scope>NUCLEOTIDE SEQUENCE [LARGE SCALE GENOMIC DNA]</scope>
    <source>
        <strain evidence="9">KCTC 52231</strain>
    </source>
</reference>
<dbReference type="InterPro" id="IPR012337">
    <property type="entry name" value="RNaseH-like_sf"/>
</dbReference>
<dbReference type="InterPro" id="IPR002562">
    <property type="entry name" value="3'-5'_exonuclease_dom"/>
</dbReference>
<dbReference type="Pfam" id="PF01612">
    <property type="entry name" value="DNA_pol_A_exo1"/>
    <property type="match status" value="1"/>
</dbReference>
<dbReference type="SUPFAM" id="SSF53098">
    <property type="entry name" value="Ribonuclease H-like"/>
    <property type="match status" value="1"/>
</dbReference>
<dbReference type="PANTHER" id="PTHR47649:SF1">
    <property type="entry name" value="RIBONUCLEASE D"/>
    <property type="match status" value="1"/>
</dbReference>
<dbReference type="CDD" id="cd06142">
    <property type="entry name" value="RNaseD_exo"/>
    <property type="match status" value="1"/>
</dbReference>
<dbReference type="HAMAP" id="MF_01899">
    <property type="entry name" value="RNase_D"/>
    <property type="match status" value="1"/>
</dbReference>
<dbReference type="NCBIfam" id="TIGR01388">
    <property type="entry name" value="rnd"/>
    <property type="match status" value="1"/>
</dbReference>
<dbReference type="InterPro" id="IPR010997">
    <property type="entry name" value="HRDC-like_sf"/>
</dbReference>
<feature type="domain" description="HRDC" evidence="7">
    <location>
        <begin position="206"/>
        <end position="287"/>
    </location>
</feature>
<dbReference type="PROSITE" id="PS50967">
    <property type="entry name" value="HRDC"/>
    <property type="match status" value="1"/>
</dbReference>
<dbReference type="PANTHER" id="PTHR47649">
    <property type="entry name" value="RIBONUCLEASE D"/>
    <property type="match status" value="1"/>
</dbReference>
<evidence type="ECO:0000256" key="4">
    <source>
        <dbReference type="ARBA" id="ARBA00022801"/>
    </source>
</evidence>
<dbReference type="Gene3D" id="3.30.420.10">
    <property type="entry name" value="Ribonuclease H-like superfamily/Ribonuclease H"/>
    <property type="match status" value="1"/>
</dbReference>
<comment type="function">
    <text evidence="6">Exonuclease involved in the 3' processing of various precursor tRNAs. Initiates hydrolysis at the 3'-terminus of an RNA molecule and releases 5'-mononucleotides.</text>
</comment>
<comment type="cofactor">
    <cofactor evidence="6">
        <name>a divalent metal cation</name>
        <dbReference type="ChEBI" id="CHEBI:60240"/>
    </cofactor>
</comment>
<dbReference type="InterPro" id="IPR002121">
    <property type="entry name" value="HRDC_dom"/>
</dbReference>
<dbReference type="Pfam" id="PF00570">
    <property type="entry name" value="HRDC"/>
    <property type="match status" value="1"/>
</dbReference>
<keyword evidence="5 6" id="KW-0269">Exonuclease</keyword>
<evidence type="ECO:0000313" key="8">
    <source>
        <dbReference type="EMBL" id="MFC3165231.1"/>
    </source>
</evidence>
<dbReference type="EC" id="3.1.13.5" evidence="6"/>
<dbReference type="InterPro" id="IPR036397">
    <property type="entry name" value="RNaseH_sf"/>
</dbReference>
<comment type="similarity">
    <text evidence="6">Belongs to the RNase D family.</text>
</comment>
<dbReference type="GO" id="GO:0033890">
    <property type="term" value="F:ribonuclease D activity"/>
    <property type="evidence" value="ECO:0007669"/>
    <property type="project" value="UniProtKB-EC"/>
</dbReference>
<keyword evidence="4 6" id="KW-0378">Hydrolase</keyword>
<gene>
    <name evidence="6 8" type="primary">rnd</name>
    <name evidence="8" type="ORF">ACFOHV_18255</name>
</gene>
<evidence type="ECO:0000259" key="7">
    <source>
        <dbReference type="PROSITE" id="PS50967"/>
    </source>
</evidence>
<dbReference type="InterPro" id="IPR051086">
    <property type="entry name" value="RNase_D-like"/>
</dbReference>
<name>A0ABV7IAX8_9HYPH</name>
<dbReference type="Gene3D" id="1.10.150.80">
    <property type="entry name" value="HRDC domain"/>
    <property type="match status" value="1"/>
</dbReference>
<dbReference type="RefSeq" id="WP_182304549.1">
    <property type="nucleotide sequence ID" value="NZ_CP059896.1"/>
</dbReference>